<keyword evidence="3" id="KW-1185">Reference proteome</keyword>
<feature type="transmembrane region" description="Helical" evidence="1">
    <location>
        <begin position="222"/>
        <end position="241"/>
    </location>
</feature>
<feature type="transmembrane region" description="Helical" evidence="1">
    <location>
        <begin position="128"/>
        <end position="147"/>
    </location>
</feature>
<evidence type="ECO:0000313" key="2">
    <source>
        <dbReference type="EMBL" id="MBT0607472.1"/>
    </source>
</evidence>
<reference evidence="2 3" key="1">
    <citation type="submission" date="2021-05" db="EMBL/GenBank/DDBJ databases">
        <title>Aequorivita echinoideorum JCM 30378 genome.</title>
        <authorList>
            <person name="Zhang H."/>
            <person name="Li C."/>
        </authorList>
    </citation>
    <scope>NUCLEOTIDE SEQUENCE [LARGE SCALE GENOMIC DNA]</scope>
    <source>
        <strain evidence="2 3">JCM30378</strain>
    </source>
</reference>
<proteinExistence type="predicted"/>
<feature type="transmembrane region" description="Helical" evidence="1">
    <location>
        <begin position="198"/>
        <end position="216"/>
    </location>
</feature>
<feature type="transmembrane region" description="Helical" evidence="1">
    <location>
        <begin position="37"/>
        <end position="56"/>
    </location>
</feature>
<feature type="transmembrane region" description="Helical" evidence="1">
    <location>
        <begin position="7"/>
        <end position="31"/>
    </location>
</feature>
<evidence type="ECO:0008006" key="4">
    <source>
        <dbReference type="Google" id="ProtNLM"/>
    </source>
</evidence>
<sequence>MKLLRHFFSFYINSSIHVAVAVCSFAIITALEFGFRMDLTLFAFIFFGTISGYNFVKYAKVAGLHHRTLTNSLKTIQVFSFVCFLAFCFFGLKLPLKILAFIAAFGLLTFFYAVPSLKRKNLRSLSRLKIFIVAVVWAGVTVIVPAISKTGSFHSDIWLTFFQRILIVIVLTLPFEIRDVRYDALSLKTFPQQIGIGKTKYLGIIFLGISLLLETFKENFSFEYFTALLIFCVILAAVLAISKTEQHKYFSSFWVEGLPIFWLLIYCLLLA</sequence>
<organism evidence="2 3">
    <name type="scientific">Aequorivita echinoideorum</name>
    <dbReference type="NCBI Taxonomy" id="1549647"/>
    <lineage>
        <taxon>Bacteria</taxon>
        <taxon>Pseudomonadati</taxon>
        <taxon>Bacteroidota</taxon>
        <taxon>Flavobacteriia</taxon>
        <taxon>Flavobacteriales</taxon>
        <taxon>Flavobacteriaceae</taxon>
        <taxon>Aequorivita</taxon>
    </lineage>
</organism>
<keyword evidence="1" id="KW-0812">Transmembrane</keyword>
<gene>
    <name evidence="2" type="ORF">KIV10_04695</name>
</gene>
<keyword evidence="1" id="KW-0472">Membrane</keyword>
<feature type="transmembrane region" description="Helical" evidence="1">
    <location>
        <begin position="159"/>
        <end position="177"/>
    </location>
</feature>
<feature type="transmembrane region" description="Helical" evidence="1">
    <location>
        <begin position="253"/>
        <end position="270"/>
    </location>
</feature>
<comment type="caution">
    <text evidence="2">The sequence shown here is derived from an EMBL/GenBank/DDBJ whole genome shotgun (WGS) entry which is preliminary data.</text>
</comment>
<feature type="transmembrane region" description="Helical" evidence="1">
    <location>
        <begin position="76"/>
        <end position="92"/>
    </location>
</feature>
<feature type="transmembrane region" description="Helical" evidence="1">
    <location>
        <begin position="98"/>
        <end position="116"/>
    </location>
</feature>
<dbReference type="EMBL" id="JAHCTB010000002">
    <property type="protein sequence ID" value="MBT0607472.1"/>
    <property type="molecule type" value="Genomic_DNA"/>
</dbReference>
<dbReference type="Proteomes" id="UP001297092">
    <property type="component" value="Unassembled WGS sequence"/>
</dbReference>
<protein>
    <recommendedName>
        <fullName evidence="4">UbiA prenyltransferase family protein</fullName>
    </recommendedName>
</protein>
<dbReference type="RefSeq" id="WP_214112339.1">
    <property type="nucleotide sequence ID" value="NZ_JAHCTB010000002.1"/>
</dbReference>
<keyword evidence="1" id="KW-1133">Transmembrane helix</keyword>
<name>A0ABS5S2N6_9FLAO</name>
<accession>A0ABS5S2N6</accession>
<evidence type="ECO:0000313" key="3">
    <source>
        <dbReference type="Proteomes" id="UP001297092"/>
    </source>
</evidence>
<evidence type="ECO:0000256" key="1">
    <source>
        <dbReference type="SAM" id="Phobius"/>
    </source>
</evidence>